<name>K0K435_SACES</name>
<evidence type="ECO:0000313" key="1">
    <source>
        <dbReference type="EMBL" id="CCH32362.1"/>
    </source>
</evidence>
<dbReference type="RefSeq" id="WP_015102474.1">
    <property type="nucleotide sequence ID" value="NC_019673.1"/>
</dbReference>
<dbReference type="eggNOG" id="ENOG502ZPPZ">
    <property type="taxonomic scope" value="Bacteria"/>
</dbReference>
<proteinExistence type="predicted"/>
<evidence type="ECO:0000313" key="2">
    <source>
        <dbReference type="Proteomes" id="UP000006281"/>
    </source>
</evidence>
<dbReference type="PATRIC" id="fig|1179773.3.peg.5121"/>
<organism evidence="1 2">
    <name type="scientific">Saccharothrix espanaensis (strain ATCC 51144 / DSM 44229 / JCM 9112 / NBRC 15066 / NRRL 15764)</name>
    <dbReference type="NCBI Taxonomy" id="1179773"/>
    <lineage>
        <taxon>Bacteria</taxon>
        <taxon>Bacillati</taxon>
        <taxon>Actinomycetota</taxon>
        <taxon>Actinomycetes</taxon>
        <taxon>Pseudonocardiales</taxon>
        <taxon>Pseudonocardiaceae</taxon>
        <taxon>Saccharothrix</taxon>
    </lineage>
</organism>
<dbReference type="HOGENOM" id="CLU_158678_1_0_11"/>
<dbReference type="AlphaFoldDB" id="K0K435"/>
<gene>
    <name evidence="1" type="ordered locus">BN6_50960</name>
</gene>
<dbReference type="BioCyc" id="SESP1179773:BN6_RS24655-MONOMER"/>
<protein>
    <submittedName>
        <fullName evidence="1">Uncharacterized protein</fullName>
    </submittedName>
</protein>
<reference evidence="1 2" key="1">
    <citation type="journal article" date="2012" name="BMC Genomics">
        <title>Complete genome sequence of Saccharothrix espanaensis DSM 44229T and comparison to the other completely sequenced Pseudonocardiaceae.</title>
        <authorList>
            <person name="Strobel T."/>
            <person name="Al-Dilaimi A."/>
            <person name="Blom J."/>
            <person name="Gessner A."/>
            <person name="Kalinowski J."/>
            <person name="Luzhetska M."/>
            <person name="Puhler A."/>
            <person name="Szczepanowski R."/>
            <person name="Bechthold A."/>
            <person name="Ruckert C."/>
        </authorList>
    </citation>
    <scope>NUCLEOTIDE SEQUENCE [LARGE SCALE GENOMIC DNA]</scope>
    <source>
        <strain evidence="2">ATCC 51144 / DSM 44229 / JCM 9112 / NBRC 15066 / NRRL 15764</strain>
    </source>
</reference>
<dbReference type="KEGG" id="sesp:BN6_50960"/>
<keyword evidence="2" id="KW-1185">Reference proteome</keyword>
<dbReference type="EMBL" id="HE804045">
    <property type="protein sequence ID" value="CCH32362.1"/>
    <property type="molecule type" value="Genomic_DNA"/>
</dbReference>
<dbReference type="Proteomes" id="UP000006281">
    <property type="component" value="Chromosome"/>
</dbReference>
<dbReference type="OrthoDB" id="3436761at2"/>
<sequence>MPVLTRLLGVATAAYGAAIVAEPKFLARPCGLADAHGNVAPAVRTMVGGIGARDLAIGAAMVFAPAGTPTRVAVAARVASDLADALVFGLTLPDRAARPKVAAFAVTWAVACAVSAFGKK</sequence>
<accession>K0K435</accession>